<sequence length="124" mass="14376">MRKFEFKKSYEEVEIAGEVYKVSLKDEDRKSYQEQLSKFYDLVSKVNAVDESISIESSMQLEVEAREITLETLDVLFGQGSGVKLYIASEEQAEELMPIVFSVAEIINERRQEKFGKYMKNKGK</sequence>
<dbReference type="EMBL" id="JAGDEL010000043">
    <property type="protein sequence ID" value="MBO1515606.1"/>
    <property type="molecule type" value="Genomic_DNA"/>
</dbReference>
<organism evidence="1 2">
    <name type="scientific">Metabacillus bambusae</name>
    <dbReference type="NCBI Taxonomy" id="2795218"/>
    <lineage>
        <taxon>Bacteria</taxon>
        <taxon>Bacillati</taxon>
        <taxon>Bacillota</taxon>
        <taxon>Bacilli</taxon>
        <taxon>Bacillales</taxon>
        <taxon>Bacillaceae</taxon>
        <taxon>Metabacillus</taxon>
    </lineage>
</organism>
<comment type="caution">
    <text evidence="1">The sequence shown here is derived from an EMBL/GenBank/DDBJ whole genome shotgun (WGS) entry which is preliminary data.</text>
</comment>
<gene>
    <name evidence="1" type="ORF">I7822_28755</name>
</gene>
<dbReference type="RefSeq" id="WP_207982457.1">
    <property type="nucleotide sequence ID" value="NZ_JAGDEL010000043.1"/>
</dbReference>
<evidence type="ECO:0000313" key="2">
    <source>
        <dbReference type="Proteomes" id="UP000663981"/>
    </source>
</evidence>
<name>A0ABS3NC26_9BACI</name>
<reference evidence="1 2" key="1">
    <citation type="submission" date="2021-03" db="EMBL/GenBank/DDBJ databases">
        <title>Whole genome sequence of Metabacillus bambusae BG109.</title>
        <authorList>
            <person name="Jeong J.W."/>
        </authorList>
    </citation>
    <scope>NUCLEOTIDE SEQUENCE [LARGE SCALE GENOMIC DNA]</scope>
    <source>
        <strain evidence="1 2">BG109</strain>
    </source>
</reference>
<accession>A0ABS3NC26</accession>
<protein>
    <submittedName>
        <fullName evidence="1">Uncharacterized protein</fullName>
    </submittedName>
</protein>
<keyword evidence="2" id="KW-1185">Reference proteome</keyword>
<dbReference type="Proteomes" id="UP000663981">
    <property type="component" value="Unassembled WGS sequence"/>
</dbReference>
<evidence type="ECO:0000313" key="1">
    <source>
        <dbReference type="EMBL" id="MBO1515606.1"/>
    </source>
</evidence>
<proteinExistence type="predicted"/>